<dbReference type="KEGG" id="tem:JW646_01600"/>
<organism evidence="1 2">
    <name type="scientific">Terrisporobacter hibernicus</name>
    <dbReference type="NCBI Taxonomy" id="2813371"/>
    <lineage>
        <taxon>Bacteria</taxon>
        <taxon>Bacillati</taxon>
        <taxon>Bacillota</taxon>
        <taxon>Clostridia</taxon>
        <taxon>Peptostreptococcales</taxon>
        <taxon>Peptostreptococcaceae</taxon>
        <taxon>Terrisporobacter</taxon>
    </lineage>
</organism>
<keyword evidence="2" id="KW-1185">Reference proteome</keyword>
<proteinExistence type="predicted"/>
<dbReference type="RefSeq" id="WP_148557479.1">
    <property type="nucleotide sequence ID" value="NZ_CP081135.1"/>
</dbReference>
<dbReference type="Proteomes" id="UP001198983">
    <property type="component" value="Chromosome"/>
</dbReference>
<accession>A0AAX2ZKI3</accession>
<name>A0AAX2ZKI3_9FIRM</name>
<evidence type="ECO:0000313" key="2">
    <source>
        <dbReference type="Proteomes" id="UP001198983"/>
    </source>
</evidence>
<dbReference type="EMBL" id="CP081135">
    <property type="protein sequence ID" value="UEL48172.1"/>
    <property type="molecule type" value="Genomic_DNA"/>
</dbReference>
<protein>
    <submittedName>
        <fullName evidence="1">Uncharacterized protein</fullName>
    </submittedName>
</protein>
<reference evidence="1 2" key="1">
    <citation type="journal article" date="2023" name="Int. J. Syst. Evol. Microbiol.">
        <title>Terrisporobacter hibernicus sp. nov., isolated from bovine faeces in Northern Ireland.</title>
        <authorList>
            <person name="Mitchell M."/>
            <person name="Nguyen S.V."/>
            <person name="Connor M."/>
            <person name="Fairley D.J."/>
            <person name="Donoghue O."/>
            <person name="Marshall H."/>
            <person name="Koolman L."/>
            <person name="McMullan G."/>
            <person name="Schaffer K.E."/>
            <person name="McGrath J.W."/>
            <person name="Fanning S."/>
        </authorList>
    </citation>
    <scope>NUCLEOTIDE SEQUENCE [LARGE SCALE GENOMIC DNA]</scope>
    <source>
        <strain evidence="1 2">MCA3</strain>
    </source>
</reference>
<dbReference type="AlphaFoldDB" id="A0AAX2ZKI3"/>
<evidence type="ECO:0000313" key="1">
    <source>
        <dbReference type="EMBL" id="UEL48172.1"/>
    </source>
</evidence>
<gene>
    <name evidence="1" type="ORF">JW646_01600</name>
</gene>
<sequence length="206" mass="24467">MVNEEVNKSWAIRTSTDELLNFIIFTGCMYNLIDDKNFDDSNTPWPTNLLNTDCKKLQSDKLKSQWKLWFNNAIEEKCNNINPNKMCVLVNEKYNVNDFSQLQYIELRECCKKAYPLFIEWWEMQAGGKSAISFYEIIVGNKFCDYIEELECQLNKKSKPFNFYIDMVYTGVPDVLDINDEYVIVTPNGYLSLDREWWIKKFIKLM</sequence>